<proteinExistence type="predicted"/>
<reference evidence="2" key="1">
    <citation type="submission" date="2017-08" db="EMBL/GenBank/DDBJ databases">
        <title>Mesorhizobium wenxinae sp. nov., a novel rhizobial species isolated from root nodules of chickpea (Cicer arietinum L.).</title>
        <authorList>
            <person name="Zhang J."/>
        </authorList>
    </citation>
    <scope>NUCLEOTIDE SEQUENCE [LARGE SCALE GENOMIC DNA]</scope>
    <source>
        <strain evidence="2">USDA 3392</strain>
    </source>
</reference>
<evidence type="ECO:0000313" key="1">
    <source>
        <dbReference type="EMBL" id="PAQ01663.1"/>
    </source>
</evidence>
<accession>A0AB36RA10</accession>
<dbReference type="EMBL" id="NPKI01000016">
    <property type="protein sequence ID" value="PAQ01663.1"/>
    <property type="molecule type" value="Genomic_DNA"/>
</dbReference>
<keyword evidence="2" id="KW-1185">Reference proteome</keyword>
<dbReference type="AlphaFoldDB" id="A0AB36RA10"/>
<name>A0AB36RA10_9HYPH</name>
<comment type="caution">
    <text evidence="1">The sequence shown here is derived from an EMBL/GenBank/DDBJ whole genome shotgun (WGS) entry which is preliminary data.</text>
</comment>
<evidence type="ECO:0000313" key="2">
    <source>
        <dbReference type="Proteomes" id="UP000216215"/>
    </source>
</evidence>
<gene>
    <name evidence="1" type="ORF">CIT25_13850</name>
</gene>
<organism evidence="1 2">
    <name type="scientific">Mesorhizobium mediterraneum</name>
    <dbReference type="NCBI Taxonomy" id="43617"/>
    <lineage>
        <taxon>Bacteria</taxon>
        <taxon>Pseudomonadati</taxon>
        <taxon>Pseudomonadota</taxon>
        <taxon>Alphaproteobacteria</taxon>
        <taxon>Hyphomicrobiales</taxon>
        <taxon>Phyllobacteriaceae</taxon>
        <taxon>Mesorhizobium</taxon>
    </lineage>
</organism>
<protein>
    <submittedName>
        <fullName evidence="1">Uncharacterized protein</fullName>
    </submittedName>
</protein>
<dbReference type="Proteomes" id="UP000216215">
    <property type="component" value="Unassembled WGS sequence"/>
</dbReference>
<sequence>MPDLYTIVAARNSKVWPTRQTAALSFYERALEMTNRSGLEANAEGGLNNPTQHNVDPSGDALAEVAVRLVTESPAQTASDLTN</sequence>